<gene>
    <name evidence="1" type="ORF">N1851_006049</name>
</gene>
<protein>
    <submittedName>
        <fullName evidence="1">Uncharacterized protein</fullName>
    </submittedName>
</protein>
<evidence type="ECO:0000313" key="2">
    <source>
        <dbReference type="Proteomes" id="UP001174136"/>
    </source>
</evidence>
<accession>A0AA47N5X0</accession>
<evidence type="ECO:0000313" key="1">
    <source>
        <dbReference type="EMBL" id="KAK0152434.1"/>
    </source>
</evidence>
<dbReference type="Proteomes" id="UP001174136">
    <property type="component" value="Unassembled WGS sequence"/>
</dbReference>
<name>A0AA47N5X0_MERPO</name>
<dbReference type="EMBL" id="JAOPHQ010001014">
    <property type="protein sequence ID" value="KAK0152434.1"/>
    <property type="molecule type" value="Genomic_DNA"/>
</dbReference>
<proteinExistence type="predicted"/>
<sequence>MKQLYRVDIVKEARLQYVQLKGHITYIFLCGFNLSKVRRCGRNIIGQRTTGTLPGQRGANITMCAAISNNGALCHKPTISRYDTERLVTFLDALNDWFHPKREGC</sequence>
<comment type="caution">
    <text evidence="1">The sequence shown here is derived from an EMBL/GenBank/DDBJ whole genome shotgun (WGS) entry which is preliminary data.</text>
</comment>
<reference evidence="1" key="1">
    <citation type="journal article" date="2023" name="Front. Mar. Sci.">
        <title>A new Merluccius polli reference genome to investigate the effects of global change in West African waters.</title>
        <authorList>
            <person name="Mateo J.L."/>
            <person name="Blanco-Fernandez C."/>
            <person name="Garcia-Vazquez E."/>
            <person name="Machado-Schiaffino G."/>
        </authorList>
    </citation>
    <scope>NUCLEOTIDE SEQUENCE</scope>
    <source>
        <strain evidence="1">C29</strain>
        <tissue evidence="1">Fin</tissue>
    </source>
</reference>
<keyword evidence="2" id="KW-1185">Reference proteome</keyword>
<dbReference type="AlphaFoldDB" id="A0AA47N5X0"/>
<organism evidence="1 2">
    <name type="scientific">Merluccius polli</name>
    <name type="common">Benguela hake</name>
    <name type="synonym">Merluccius cadenati</name>
    <dbReference type="NCBI Taxonomy" id="89951"/>
    <lineage>
        <taxon>Eukaryota</taxon>
        <taxon>Metazoa</taxon>
        <taxon>Chordata</taxon>
        <taxon>Craniata</taxon>
        <taxon>Vertebrata</taxon>
        <taxon>Euteleostomi</taxon>
        <taxon>Actinopterygii</taxon>
        <taxon>Neopterygii</taxon>
        <taxon>Teleostei</taxon>
        <taxon>Neoteleostei</taxon>
        <taxon>Acanthomorphata</taxon>
        <taxon>Zeiogadaria</taxon>
        <taxon>Gadariae</taxon>
        <taxon>Gadiformes</taxon>
        <taxon>Gadoidei</taxon>
        <taxon>Merlucciidae</taxon>
        <taxon>Merluccius</taxon>
    </lineage>
</organism>